<proteinExistence type="inferred from homology"/>
<dbReference type="PANTHER" id="PTHR10815:SF13">
    <property type="entry name" value="METHYLATED-DNA--PROTEIN-CYSTEINE METHYLTRANSFERASE"/>
    <property type="match status" value="1"/>
</dbReference>
<sequence>MRQNTVFQDILRYFSGEKVDFSDHELDLSELTEFQRKVLTETRKIPYGHTITYAELACRIGKEDAVRAVGGALARNPYPVVIPCHRIVSSSGVGGFCGETCGAKVEFKREMLEMEMRTCSDGQEGQ</sequence>
<evidence type="ECO:0000256" key="1">
    <source>
        <dbReference type="ARBA" id="ARBA00001286"/>
    </source>
</evidence>
<dbReference type="GO" id="GO:0003908">
    <property type="term" value="F:methylated-DNA-[protein]-cysteine S-methyltransferase activity"/>
    <property type="evidence" value="ECO:0007669"/>
    <property type="project" value="UniProtKB-EC"/>
</dbReference>
<protein>
    <recommendedName>
        <fullName evidence="3">methylated-DNA--[protein]-cysteine S-methyltransferase</fullName>
        <ecNumber evidence="3">2.1.1.63</ecNumber>
    </recommendedName>
</protein>
<evidence type="ECO:0000256" key="5">
    <source>
        <dbReference type="ARBA" id="ARBA00022679"/>
    </source>
</evidence>
<comment type="caution">
    <text evidence="10">The sequence shown here is derived from an EMBL/GenBank/DDBJ whole genome shotgun (WGS) entry which is preliminary data.</text>
</comment>
<dbReference type="NCBIfam" id="TIGR00589">
    <property type="entry name" value="ogt"/>
    <property type="match status" value="1"/>
</dbReference>
<dbReference type="InterPro" id="IPR001497">
    <property type="entry name" value="MethylDNA_cys_MeTrfase_AS"/>
</dbReference>
<evidence type="ECO:0000256" key="8">
    <source>
        <dbReference type="ARBA" id="ARBA00049348"/>
    </source>
</evidence>
<evidence type="ECO:0000256" key="4">
    <source>
        <dbReference type="ARBA" id="ARBA00022603"/>
    </source>
</evidence>
<dbReference type="RefSeq" id="WP_135389754.1">
    <property type="nucleotide sequence ID" value="NZ_PGGK01000007.1"/>
</dbReference>
<dbReference type="GO" id="GO:0006281">
    <property type="term" value="P:DNA repair"/>
    <property type="evidence" value="ECO:0007669"/>
    <property type="project" value="UniProtKB-KW"/>
</dbReference>
<dbReference type="InterPro" id="IPR036388">
    <property type="entry name" value="WH-like_DNA-bd_sf"/>
</dbReference>
<dbReference type="EC" id="2.1.1.63" evidence="3"/>
<evidence type="ECO:0000259" key="9">
    <source>
        <dbReference type="Pfam" id="PF01035"/>
    </source>
</evidence>
<comment type="similarity">
    <text evidence="2">Belongs to the MGMT family.</text>
</comment>
<dbReference type="CDD" id="cd06445">
    <property type="entry name" value="ATase"/>
    <property type="match status" value="1"/>
</dbReference>
<comment type="catalytic activity">
    <reaction evidence="1">
        <text>a 4-O-methyl-thymidine in DNA + L-cysteinyl-[protein] = a thymidine in DNA + S-methyl-L-cysteinyl-[protein]</text>
        <dbReference type="Rhea" id="RHEA:53428"/>
        <dbReference type="Rhea" id="RHEA-COMP:10131"/>
        <dbReference type="Rhea" id="RHEA-COMP:10132"/>
        <dbReference type="Rhea" id="RHEA-COMP:13555"/>
        <dbReference type="Rhea" id="RHEA-COMP:13556"/>
        <dbReference type="ChEBI" id="CHEBI:29950"/>
        <dbReference type="ChEBI" id="CHEBI:82612"/>
        <dbReference type="ChEBI" id="CHEBI:137386"/>
        <dbReference type="ChEBI" id="CHEBI:137387"/>
        <dbReference type="EC" id="2.1.1.63"/>
    </reaction>
</comment>
<dbReference type="OrthoDB" id="372118at2157"/>
<keyword evidence="7" id="KW-0234">DNA repair</keyword>
<evidence type="ECO:0000313" key="10">
    <source>
        <dbReference type="EMBL" id="TGC08926.1"/>
    </source>
</evidence>
<dbReference type="EMBL" id="PGGK01000007">
    <property type="protein sequence ID" value="TGC08926.1"/>
    <property type="molecule type" value="Genomic_DNA"/>
</dbReference>
<accession>A0A4E0QRA6</accession>
<evidence type="ECO:0000313" key="11">
    <source>
        <dbReference type="Proteomes" id="UP000297295"/>
    </source>
</evidence>
<organism evidence="10 11">
    <name type="scientific">Methanolobus halotolerans</name>
    <dbReference type="NCBI Taxonomy" id="2052935"/>
    <lineage>
        <taxon>Archaea</taxon>
        <taxon>Methanobacteriati</taxon>
        <taxon>Methanobacteriota</taxon>
        <taxon>Stenosarchaea group</taxon>
        <taxon>Methanomicrobia</taxon>
        <taxon>Methanosarcinales</taxon>
        <taxon>Methanosarcinaceae</taxon>
        <taxon>Methanolobus</taxon>
    </lineage>
</organism>
<evidence type="ECO:0000256" key="6">
    <source>
        <dbReference type="ARBA" id="ARBA00022763"/>
    </source>
</evidence>
<dbReference type="SUPFAM" id="SSF46767">
    <property type="entry name" value="Methylated DNA-protein cysteine methyltransferase, C-terminal domain"/>
    <property type="match status" value="1"/>
</dbReference>
<dbReference type="GO" id="GO:0032259">
    <property type="term" value="P:methylation"/>
    <property type="evidence" value="ECO:0007669"/>
    <property type="project" value="UniProtKB-KW"/>
</dbReference>
<keyword evidence="11" id="KW-1185">Reference proteome</keyword>
<dbReference type="PANTHER" id="PTHR10815">
    <property type="entry name" value="METHYLATED-DNA--PROTEIN-CYSTEINE METHYLTRANSFERASE"/>
    <property type="match status" value="1"/>
</dbReference>
<evidence type="ECO:0000256" key="7">
    <source>
        <dbReference type="ARBA" id="ARBA00023204"/>
    </source>
</evidence>
<feature type="domain" description="Methylated-DNA-[protein]-cysteine S-methyltransferase DNA binding" evidence="9">
    <location>
        <begin position="33"/>
        <end position="115"/>
    </location>
</feature>
<keyword evidence="6" id="KW-0227">DNA damage</keyword>
<dbReference type="Proteomes" id="UP000297295">
    <property type="component" value="Unassembled WGS sequence"/>
</dbReference>
<gene>
    <name evidence="10" type="ORF">CUN85_07785</name>
</gene>
<dbReference type="InterPro" id="IPR036217">
    <property type="entry name" value="MethylDNA_cys_MeTrfase_DNAb"/>
</dbReference>
<evidence type="ECO:0000256" key="3">
    <source>
        <dbReference type="ARBA" id="ARBA00011918"/>
    </source>
</evidence>
<name>A0A4E0QRA6_9EURY</name>
<reference evidence="10 11" key="1">
    <citation type="submission" date="2017-11" db="EMBL/GenBank/DDBJ databases">
        <title>Isolation and Characterization of Methanogenic Archaea from Saline Meromictic Lake at Siberia.</title>
        <authorList>
            <person name="Shen Y."/>
            <person name="Huang H.-H."/>
            <person name="Lai M.-C."/>
            <person name="Chen S.-C."/>
        </authorList>
    </citation>
    <scope>NUCLEOTIDE SEQUENCE [LARGE SCALE GENOMIC DNA]</scope>
    <source>
        <strain evidence="10 11">SY-01</strain>
    </source>
</reference>
<comment type="catalytic activity">
    <reaction evidence="8">
        <text>a 6-O-methyl-2'-deoxyguanosine in DNA + L-cysteinyl-[protein] = S-methyl-L-cysteinyl-[protein] + a 2'-deoxyguanosine in DNA</text>
        <dbReference type="Rhea" id="RHEA:24000"/>
        <dbReference type="Rhea" id="RHEA-COMP:10131"/>
        <dbReference type="Rhea" id="RHEA-COMP:10132"/>
        <dbReference type="Rhea" id="RHEA-COMP:11367"/>
        <dbReference type="Rhea" id="RHEA-COMP:11368"/>
        <dbReference type="ChEBI" id="CHEBI:29950"/>
        <dbReference type="ChEBI" id="CHEBI:82612"/>
        <dbReference type="ChEBI" id="CHEBI:85445"/>
        <dbReference type="ChEBI" id="CHEBI:85448"/>
        <dbReference type="EC" id="2.1.1.63"/>
    </reaction>
</comment>
<dbReference type="AlphaFoldDB" id="A0A4E0QRA6"/>
<keyword evidence="4 10" id="KW-0489">Methyltransferase</keyword>
<dbReference type="Gene3D" id="1.10.10.10">
    <property type="entry name" value="Winged helix-like DNA-binding domain superfamily/Winged helix DNA-binding domain"/>
    <property type="match status" value="1"/>
</dbReference>
<dbReference type="PROSITE" id="PS00374">
    <property type="entry name" value="MGMT"/>
    <property type="match status" value="1"/>
</dbReference>
<evidence type="ECO:0000256" key="2">
    <source>
        <dbReference type="ARBA" id="ARBA00008711"/>
    </source>
</evidence>
<dbReference type="Pfam" id="PF01035">
    <property type="entry name" value="DNA_binding_1"/>
    <property type="match status" value="1"/>
</dbReference>
<dbReference type="InterPro" id="IPR014048">
    <property type="entry name" value="MethylDNA_cys_MeTrfase_DNA-bd"/>
</dbReference>
<keyword evidence="5 10" id="KW-0808">Transferase</keyword>
<dbReference type="FunFam" id="1.10.10.10:FF:000214">
    <property type="entry name" value="Methylated-DNA--protein-cysteine methyltransferase"/>
    <property type="match status" value="1"/>
</dbReference>